<name>A0A546XI01_RHIRH</name>
<dbReference type="EMBL" id="SGNY01000003">
    <property type="protein sequence ID" value="TRB00383.1"/>
    <property type="molecule type" value="Genomic_DNA"/>
</dbReference>
<gene>
    <name evidence="2" type="ORF">EXN68_11720</name>
</gene>
<keyword evidence="1" id="KW-0812">Transmembrane</keyword>
<evidence type="ECO:0000256" key="1">
    <source>
        <dbReference type="SAM" id="Phobius"/>
    </source>
</evidence>
<dbReference type="RefSeq" id="WP_142840952.1">
    <property type="nucleotide sequence ID" value="NZ_SGNY01000003.1"/>
</dbReference>
<comment type="caution">
    <text evidence="2">The sequence shown here is derived from an EMBL/GenBank/DDBJ whole genome shotgun (WGS) entry which is preliminary data.</text>
</comment>
<accession>A0A546XI01</accession>
<protein>
    <submittedName>
        <fullName evidence="2">Uncharacterized protein</fullName>
    </submittedName>
</protein>
<keyword evidence="1" id="KW-1133">Transmembrane helix</keyword>
<dbReference type="OrthoDB" id="8455221at2"/>
<feature type="transmembrane region" description="Helical" evidence="1">
    <location>
        <begin position="6"/>
        <end position="25"/>
    </location>
</feature>
<keyword evidence="1" id="KW-0472">Membrane</keyword>
<evidence type="ECO:0000313" key="3">
    <source>
        <dbReference type="Proteomes" id="UP000315434"/>
    </source>
</evidence>
<reference evidence="2 3" key="1">
    <citation type="journal article" date="2019" name="Appl. Microbiol. Biotechnol.">
        <title>Differential efficiency of wild type rhizogenic strains for rol gene transformation of plants.</title>
        <authorList>
            <person name="Desmet S."/>
            <person name="De Keyser E."/>
            <person name="Van Vaerenbergh J."/>
            <person name="Baeyen S."/>
            <person name="Van Huylenbroeck J."/>
            <person name="Geelen D."/>
            <person name="Dhooghe E."/>
        </authorList>
    </citation>
    <scope>NUCLEOTIDE SEQUENCE [LARGE SCALE GENOMIC DNA]</scope>
    <source>
        <strain evidence="2 3">GBBC3284</strain>
    </source>
</reference>
<dbReference type="Proteomes" id="UP000315434">
    <property type="component" value="Unassembled WGS sequence"/>
</dbReference>
<organism evidence="2 3">
    <name type="scientific">Rhizobium rhizogenes</name>
    <name type="common">Agrobacterium rhizogenes</name>
    <dbReference type="NCBI Taxonomy" id="359"/>
    <lineage>
        <taxon>Bacteria</taxon>
        <taxon>Pseudomonadati</taxon>
        <taxon>Pseudomonadota</taxon>
        <taxon>Alphaproteobacteria</taxon>
        <taxon>Hyphomicrobiales</taxon>
        <taxon>Rhizobiaceae</taxon>
        <taxon>Rhizobium/Agrobacterium group</taxon>
        <taxon>Rhizobium</taxon>
    </lineage>
</organism>
<sequence>MMELSSAFLGVVIGAVATIIFHGFADKWEERATIAREVRYREACVKEYQSGWSFDRCQRDANQQAKKAEKELMACVAVTEKQNATIAEIERACQTSEGDVLP</sequence>
<proteinExistence type="predicted"/>
<dbReference type="AlphaFoldDB" id="A0A546XI01"/>
<evidence type="ECO:0000313" key="2">
    <source>
        <dbReference type="EMBL" id="TRB00383.1"/>
    </source>
</evidence>